<dbReference type="EMBL" id="CADCTQ010000427">
    <property type="protein sequence ID" value="CAA9297543.1"/>
    <property type="molecule type" value="Genomic_DNA"/>
</dbReference>
<dbReference type="AlphaFoldDB" id="A0A6J4K824"/>
<reference evidence="3" key="1">
    <citation type="submission" date="2020-02" db="EMBL/GenBank/DDBJ databases">
        <authorList>
            <person name="Meier V. D."/>
        </authorList>
    </citation>
    <scope>NUCLEOTIDE SEQUENCE</scope>
    <source>
        <strain evidence="3">AVDCRST_MAG56</strain>
    </source>
</reference>
<evidence type="ECO:0000256" key="1">
    <source>
        <dbReference type="SAM" id="SignalP"/>
    </source>
</evidence>
<feature type="domain" description="Putative auto-transporter adhesin head GIN" evidence="2">
    <location>
        <begin position="48"/>
        <end position="231"/>
    </location>
</feature>
<gene>
    <name evidence="3" type="ORF">AVDCRST_MAG56-5139</name>
</gene>
<organism evidence="3">
    <name type="scientific">uncultured Cytophagales bacterium</name>
    <dbReference type="NCBI Taxonomy" id="158755"/>
    <lineage>
        <taxon>Bacteria</taxon>
        <taxon>Pseudomonadati</taxon>
        <taxon>Bacteroidota</taxon>
        <taxon>Sphingobacteriia</taxon>
        <taxon>Sphingobacteriales</taxon>
        <taxon>environmental samples</taxon>
    </lineage>
</organism>
<sequence length="247" mass="26554">MKTMQTHFFRKSFFTGLTLAALGLAACDDDDVIRGRGDVTSQTRAVSPFNAVEVGGNFEVYLRQGPAEAIRLEGQENVLDVVTAKVEGQELEIKFKPFVNVRNHKTIRVYITNPTLTGLELAGSSRAEGQTPWTVDNLNLKVSGSGSLDLEMREANEVESRISGSGSMNLRGDAEDFESEISGSGNVRAFDLVTQRADTRISGSGNCELTVTQSLNARISGSGNVRYKGDPTVNVSVSGSGKVTRAD</sequence>
<evidence type="ECO:0000313" key="3">
    <source>
        <dbReference type="EMBL" id="CAA9297543.1"/>
    </source>
</evidence>
<feature type="chain" id="PRO_5026902802" description="Putative auto-transporter adhesin head GIN domain-containing protein" evidence="1">
    <location>
        <begin position="21"/>
        <end position="247"/>
    </location>
</feature>
<dbReference type="PANTHER" id="PTHR39200">
    <property type="entry name" value="HYPOTHETICAL EXPORTED PROTEIN"/>
    <property type="match status" value="1"/>
</dbReference>
<accession>A0A6J4K824</accession>
<dbReference type="PANTHER" id="PTHR39200:SF1">
    <property type="entry name" value="AUTO-TRANSPORTER ADHESIN HEAD GIN DOMAIN-CONTAINING PROTEIN-RELATED"/>
    <property type="match status" value="1"/>
</dbReference>
<keyword evidence="1" id="KW-0732">Signal</keyword>
<evidence type="ECO:0000259" key="2">
    <source>
        <dbReference type="Pfam" id="PF10988"/>
    </source>
</evidence>
<proteinExistence type="predicted"/>
<dbReference type="InterPro" id="IPR021255">
    <property type="entry name" value="DUF2807"/>
</dbReference>
<protein>
    <recommendedName>
        <fullName evidence="2">Putative auto-transporter adhesin head GIN domain-containing protein</fullName>
    </recommendedName>
</protein>
<feature type="signal peptide" evidence="1">
    <location>
        <begin position="1"/>
        <end position="20"/>
    </location>
</feature>
<dbReference type="Gene3D" id="2.160.20.120">
    <property type="match status" value="1"/>
</dbReference>
<dbReference type="PROSITE" id="PS51257">
    <property type="entry name" value="PROKAR_LIPOPROTEIN"/>
    <property type="match status" value="1"/>
</dbReference>
<dbReference type="Pfam" id="PF10988">
    <property type="entry name" value="DUF2807"/>
    <property type="match status" value="1"/>
</dbReference>
<name>A0A6J4K824_9SPHI</name>